<keyword evidence="3" id="KW-1185">Reference proteome</keyword>
<dbReference type="EMBL" id="CP032489">
    <property type="protein sequence ID" value="AYD46935.1"/>
    <property type="molecule type" value="Genomic_DNA"/>
</dbReference>
<feature type="transmembrane region" description="Helical" evidence="1">
    <location>
        <begin position="34"/>
        <end position="56"/>
    </location>
</feature>
<feature type="transmembrane region" description="Helical" evidence="1">
    <location>
        <begin position="9"/>
        <end position="28"/>
    </location>
</feature>
<dbReference type="RefSeq" id="WP_119985514.1">
    <property type="nucleotide sequence ID" value="NZ_CP032489.1"/>
</dbReference>
<evidence type="ECO:0000313" key="3">
    <source>
        <dbReference type="Proteomes" id="UP000266118"/>
    </source>
</evidence>
<name>A0A386HMC4_9BACT</name>
<sequence>MKKFGLKKNYVTLLLLFIIVCTFCLFLRNGLIKLPYYVDANVVVVANLILFLLALVGTFQHAKALKNPNPNVFIRSIMLMTVLKFLILGIAAVAYVLIAKETRNVPAIIISLILYVIYSVFETRDAFIMNKNSNKNG</sequence>
<dbReference type="KEGG" id="ark:D6B99_04490"/>
<feature type="transmembrane region" description="Helical" evidence="1">
    <location>
        <begin position="104"/>
        <end position="121"/>
    </location>
</feature>
<evidence type="ECO:0000313" key="2">
    <source>
        <dbReference type="EMBL" id="AYD46935.1"/>
    </source>
</evidence>
<dbReference type="Proteomes" id="UP000266118">
    <property type="component" value="Chromosome"/>
</dbReference>
<gene>
    <name evidence="2" type="ORF">D6B99_04490</name>
</gene>
<keyword evidence="1" id="KW-0472">Membrane</keyword>
<feature type="transmembrane region" description="Helical" evidence="1">
    <location>
        <begin position="77"/>
        <end position="98"/>
    </location>
</feature>
<reference evidence="2 3" key="1">
    <citation type="submission" date="2018-09" db="EMBL/GenBank/DDBJ databases">
        <title>Arachidicoccus sp. nov., a bacterium isolated from soil.</title>
        <authorList>
            <person name="Weon H.-Y."/>
            <person name="Kwon S.-W."/>
            <person name="Lee S.A."/>
        </authorList>
    </citation>
    <scope>NUCLEOTIDE SEQUENCE [LARGE SCALE GENOMIC DNA]</scope>
    <source>
        <strain evidence="2 3">KIS59-12</strain>
    </source>
</reference>
<dbReference type="AlphaFoldDB" id="A0A386HMC4"/>
<organism evidence="2 3">
    <name type="scientific">Arachidicoccus soli</name>
    <dbReference type="NCBI Taxonomy" id="2341117"/>
    <lineage>
        <taxon>Bacteria</taxon>
        <taxon>Pseudomonadati</taxon>
        <taxon>Bacteroidota</taxon>
        <taxon>Chitinophagia</taxon>
        <taxon>Chitinophagales</taxon>
        <taxon>Chitinophagaceae</taxon>
        <taxon>Arachidicoccus</taxon>
    </lineage>
</organism>
<proteinExistence type="predicted"/>
<accession>A0A386HMC4</accession>
<dbReference type="OrthoDB" id="669730at2"/>
<keyword evidence="1" id="KW-1133">Transmembrane helix</keyword>
<evidence type="ECO:0008006" key="4">
    <source>
        <dbReference type="Google" id="ProtNLM"/>
    </source>
</evidence>
<keyword evidence="1" id="KW-0812">Transmembrane</keyword>
<protein>
    <recommendedName>
        <fullName evidence="4">ATP synthase subunit I</fullName>
    </recommendedName>
</protein>
<evidence type="ECO:0000256" key="1">
    <source>
        <dbReference type="SAM" id="Phobius"/>
    </source>
</evidence>